<name>X0XWX9_9ZZZZ</name>
<dbReference type="EMBL" id="BARS01046087">
    <property type="protein sequence ID" value="GAG39722.1"/>
    <property type="molecule type" value="Genomic_DNA"/>
</dbReference>
<sequence>MSLKFRPNEYENFLNFLVDRFKIVTLKDSGTASIDTCMLRHDVDAALDIGLQMAEIEKDKGIASTYFVFTSLYH</sequence>
<proteinExistence type="predicted"/>
<dbReference type="AlphaFoldDB" id="X0XWX9"/>
<evidence type="ECO:0000313" key="1">
    <source>
        <dbReference type="EMBL" id="GAG39722.1"/>
    </source>
</evidence>
<accession>X0XWX9</accession>
<feature type="non-terminal residue" evidence="1">
    <location>
        <position position="74"/>
    </location>
</feature>
<comment type="caution">
    <text evidence="1">The sequence shown here is derived from an EMBL/GenBank/DDBJ whole genome shotgun (WGS) entry which is preliminary data.</text>
</comment>
<protein>
    <submittedName>
        <fullName evidence="1">Uncharacterized protein</fullName>
    </submittedName>
</protein>
<gene>
    <name evidence="1" type="ORF">S01H1_69414</name>
</gene>
<organism evidence="1">
    <name type="scientific">marine sediment metagenome</name>
    <dbReference type="NCBI Taxonomy" id="412755"/>
    <lineage>
        <taxon>unclassified sequences</taxon>
        <taxon>metagenomes</taxon>
        <taxon>ecological metagenomes</taxon>
    </lineage>
</organism>
<reference evidence="1" key="1">
    <citation type="journal article" date="2014" name="Front. Microbiol.">
        <title>High frequency of phylogenetically diverse reductive dehalogenase-homologous genes in deep subseafloor sedimentary metagenomes.</title>
        <authorList>
            <person name="Kawai M."/>
            <person name="Futagami T."/>
            <person name="Toyoda A."/>
            <person name="Takaki Y."/>
            <person name="Nishi S."/>
            <person name="Hori S."/>
            <person name="Arai W."/>
            <person name="Tsubouchi T."/>
            <person name="Morono Y."/>
            <person name="Uchiyama I."/>
            <person name="Ito T."/>
            <person name="Fujiyama A."/>
            <person name="Inagaki F."/>
            <person name="Takami H."/>
        </authorList>
    </citation>
    <scope>NUCLEOTIDE SEQUENCE</scope>
    <source>
        <strain evidence="1">Expedition CK06-06</strain>
    </source>
</reference>